<protein>
    <submittedName>
        <fullName evidence="2">Uncharacterized protein</fullName>
    </submittedName>
</protein>
<gene>
    <name evidence="2" type="ORF">DSL92_05435</name>
</gene>
<evidence type="ECO:0000313" key="2">
    <source>
        <dbReference type="EMBL" id="RUA22502.1"/>
    </source>
</evidence>
<feature type="region of interest" description="Disordered" evidence="1">
    <location>
        <begin position="1"/>
        <end position="42"/>
    </location>
</feature>
<dbReference type="InterPro" id="IPR027417">
    <property type="entry name" value="P-loop_NTPase"/>
</dbReference>
<accession>A0A3S0QFZ4</accession>
<proteinExistence type="predicted"/>
<evidence type="ECO:0000256" key="1">
    <source>
        <dbReference type="SAM" id="MobiDB-lite"/>
    </source>
</evidence>
<reference evidence="2" key="1">
    <citation type="submission" date="2018-12" db="EMBL/GenBank/DDBJ databases">
        <authorList>
            <person name="Jadhav K."/>
            <person name="Kushwaha B."/>
            <person name="Jadhav I."/>
        </authorList>
    </citation>
    <scope>NUCLEOTIDE SEQUENCE [LARGE SCALE GENOMIC DNA]</scope>
    <source>
        <strain evidence="2">SBS 10</strain>
    </source>
</reference>
<name>A0A3S0QFZ4_9GAMM</name>
<comment type="caution">
    <text evidence="2">The sequence shown here is derived from an EMBL/GenBank/DDBJ whole genome shotgun (WGS) entry which is preliminary data.</text>
</comment>
<sequence>MSANASKALSRSCRKAHRGHSSDATPGQTVARAGRCAQRRDAAIRHRRTAEELEARYADDNGILAHLTAIREAILAHVNSFIEDEPDIPPEAVFSRCHLNLIVDNRGTDGAPVIYLDRPATSTWWGASSITCTTAPCSPTSR</sequence>
<dbReference type="EMBL" id="RXHI01000015">
    <property type="protein sequence ID" value="RUA22502.1"/>
    <property type="molecule type" value="Genomic_DNA"/>
</dbReference>
<dbReference type="Gene3D" id="3.40.50.300">
    <property type="entry name" value="P-loop containing nucleotide triphosphate hydrolases"/>
    <property type="match status" value="1"/>
</dbReference>
<organism evidence="2">
    <name type="scientific">Billgrantia gudaonensis</name>
    <dbReference type="NCBI Taxonomy" id="376427"/>
    <lineage>
        <taxon>Bacteria</taxon>
        <taxon>Pseudomonadati</taxon>
        <taxon>Pseudomonadota</taxon>
        <taxon>Gammaproteobacteria</taxon>
        <taxon>Oceanospirillales</taxon>
        <taxon>Halomonadaceae</taxon>
        <taxon>Billgrantia</taxon>
    </lineage>
</organism>
<dbReference type="AlphaFoldDB" id="A0A3S0QFZ4"/>